<keyword evidence="2" id="KW-1185">Reference proteome</keyword>
<dbReference type="EMBL" id="CM010715">
    <property type="protein sequence ID" value="RZC45681.1"/>
    <property type="molecule type" value="Genomic_DNA"/>
</dbReference>
<proteinExistence type="predicted"/>
<name>A0A4Y7IDF1_PAPSO</name>
<dbReference type="Gramene" id="RZC45681">
    <property type="protein sequence ID" value="RZC45681"/>
    <property type="gene ID" value="C5167_038634"/>
</dbReference>
<evidence type="ECO:0000313" key="1">
    <source>
        <dbReference type="EMBL" id="RZC45681.1"/>
    </source>
</evidence>
<dbReference type="Proteomes" id="UP000316621">
    <property type="component" value="Chromosome 1"/>
</dbReference>
<evidence type="ECO:0000313" key="2">
    <source>
        <dbReference type="Proteomes" id="UP000316621"/>
    </source>
</evidence>
<protein>
    <submittedName>
        <fullName evidence="1">Uncharacterized protein</fullName>
    </submittedName>
</protein>
<organism evidence="1 2">
    <name type="scientific">Papaver somniferum</name>
    <name type="common">Opium poppy</name>
    <dbReference type="NCBI Taxonomy" id="3469"/>
    <lineage>
        <taxon>Eukaryota</taxon>
        <taxon>Viridiplantae</taxon>
        <taxon>Streptophyta</taxon>
        <taxon>Embryophyta</taxon>
        <taxon>Tracheophyta</taxon>
        <taxon>Spermatophyta</taxon>
        <taxon>Magnoliopsida</taxon>
        <taxon>Ranunculales</taxon>
        <taxon>Papaveraceae</taxon>
        <taxon>Papaveroideae</taxon>
        <taxon>Papaver</taxon>
    </lineage>
</organism>
<feature type="non-terminal residue" evidence="1">
    <location>
        <position position="62"/>
    </location>
</feature>
<reference evidence="1 2" key="1">
    <citation type="journal article" date="2018" name="Science">
        <title>The opium poppy genome and morphinan production.</title>
        <authorList>
            <person name="Guo L."/>
            <person name="Winzer T."/>
            <person name="Yang X."/>
            <person name="Li Y."/>
            <person name="Ning Z."/>
            <person name="He Z."/>
            <person name="Teodor R."/>
            <person name="Lu Y."/>
            <person name="Bowser T.A."/>
            <person name="Graham I.A."/>
            <person name="Ye K."/>
        </authorList>
    </citation>
    <scope>NUCLEOTIDE SEQUENCE [LARGE SCALE GENOMIC DNA]</scope>
    <source>
        <strain evidence="2">cv. HN1</strain>
        <tissue evidence="1">Leaves</tissue>
    </source>
</reference>
<dbReference type="AlphaFoldDB" id="A0A4Y7IDF1"/>
<sequence>MSVDHFQKKPAQLQFHPERDCIPKLHYPGPNCVPVIFVPHGTWLAPGLKLDEVDIPLPTTGS</sequence>
<accession>A0A4Y7IDF1</accession>
<gene>
    <name evidence="1" type="ORF">C5167_038634</name>
</gene>